<feature type="domain" description="Multidrug resistance protein MdtA-like barrel-sandwich hybrid" evidence="4">
    <location>
        <begin position="56"/>
        <end position="177"/>
    </location>
</feature>
<feature type="transmembrane region" description="Helical" evidence="3">
    <location>
        <begin position="5"/>
        <end position="23"/>
    </location>
</feature>
<feature type="coiled-coil region" evidence="2">
    <location>
        <begin position="87"/>
        <end position="147"/>
    </location>
</feature>
<dbReference type="InterPro" id="IPR006143">
    <property type="entry name" value="RND_pump_MFP"/>
</dbReference>
<dbReference type="Gene3D" id="2.40.50.100">
    <property type="match status" value="1"/>
</dbReference>
<dbReference type="PANTHER" id="PTHR30469">
    <property type="entry name" value="MULTIDRUG RESISTANCE PROTEIN MDTA"/>
    <property type="match status" value="1"/>
</dbReference>
<dbReference type="GO" id="GO:1990281">
    <property type="term" value="C:efflux pump complex"/>
    <property type="evidence" value="ECO:0007669"/>
    <property type="project" value="TreeGrafter"/>
</dbReference>
<keyword evidence="3" id="KW-1133">Transmembrane helix</keyword>
<evidence type="ECO:0000256" key="3">
    <source>
        <dbReference type="SAM" id="Phobius"/>
    </source>
</evidence>
<dbReference type="FunFam" id="2.40.30.170:FF:000010">
    <property type="entry name" value="Efflux RND transporter periplasmic adaptor subunit"/>
    <property type="match status" value="1"/>
</dbReference>
<dbReference type="InterPro" id="IPR058636">
    <property type="entry name" value="Beta-barrel_YknX"/>
</dbReference>
<organism evidence="6 7">
    <name type="scientific">candidate division WOR-3 bacterium 4484_100</name>
    <dbReference type="NCBI Taxonomy" id="1936077"/>
    <lineage>
        <taxon>Bacteria</taxon>
        <taxon>Bacteria division WOR-3</taxon>
    </lineage>
</organism>
<dbReference type="AlphaFoldDB" id="A0A1V4QGI2"/>
<dbReference type="Pfam" id="PF25917">
    <property type="entry name" value="BSH_RND"/>
    <property type="match status" value="1"/>
</dbReference>
<evidence type="ECO:0000259" key="4">
    <source>
        <dbReference type="Pfam" id="PF25917"/>
    </source>
</evidence>
<dbReference type="EMBL" id="MUKB01000012">
    <property type="protein sequence ID" value="OPX18470.1"/>
    <property type="molecule type" value="Genomic_DNA"/>
</dbReference>
<dbReference type="PANTHER" id="PTHR30469:SF33">
    <property type="entry name" value="SLR1207 PROTEIN"/>
    <property type="match status" value="1"/>
</dbReference>
<dbReference type="SUPFAM" id="SSF111369">
    <property type="entry name" value="HlyD-like secretion proteins"/>
    <property type="match status" value="1"/>
</dbReference>
<reference evidence="7" key="1">
    <citation type="submission" date="2017-01" db="EMBL/GenBank/DDBJ databases">
        <title>Novel pathways for hydrocarbon cycling and metabolic interdependencies in hydrothermal sediment communities.</title>
        <authorList>
            <person name="Dombrowski N."/>
            <person name="Seitz K."/>
            <person name="Teske A."/>
            <person name="Baker B."/>
        </authorList>
    </citation>
    <scope>NUCLEOTIDE SEQUENCE [LARGE SCALE GENOMIC DNA]</scope>
</reference>
<keyword evidence="3" id="KW-0812">Transmembrane</keyword>
<dbReference type="InterPro" id="IPR058625">
    <property type="entry name" value="MdtA-like_BSH"/>
</dbReference>
<evidence type="ECO:0008006" key="8">
    <source>
        <dbReference type="Google" id="ProtNLM"/>
    </source>
</evidence>
<comment type="caution">
    <text evidence="6">The sequence shown here is derived from an EMBL/GenBank/DDBJ whole genome shotgun (WGS) entry which is preliminary data.</text>
</comment>
<accession>A0A1V4QGI2</accession>
<keyword evidence="2" id="KW-0175">Coiled coil</keyword>
<protein>
    <recommendedName>
        <fullName evidence="8">RND efflux pump membrane fusion protein barrel-sandwich domain-containing protein</fullName>
    </recommendedName>
</protein>
<sequence length="275" mass="30555">MKRIIFIVGVIVIITLVVVLNLSHKENGKQVEVALVKNGKIVSKVSASGNLEARSQVDISAETIGRIKKIYYKEGDYVKKGSLIIELDDIKTRANKKLAQAQLAQAEQNFKRAKELYEKNLISSENFENTKLKYESAQANYEQALDAYNKTKIYAPISGKIMKINVEEGETAVMGTMNYQGTVLMTIADLSRMIAVVKVDETDIPQIRVGQDAEVVADALPDSTFMGRVTKVGLMPIVSQLATETATEFEVEIEMEQFSHKLRPGMNVKADIFFG</sequence>
<dbReference type="Proteomes" id="UP000191663">
    <property type="component" value="Unassembled WGS sequence"/>
</dbReference>
<name>A0A1V4QGI2_UNCW3</name>
<feature type="domain" description="YknX-like beta-barrel" evidence="5">
    <location>
        <begin position="197"/>
        <end position="272"/>
    </location>
</feature>
<dbReference type="Gene3D" id="2.40.30.170">
    <property type="match status" value="1"/>
</dbReference>
<dbReference type="GO" id="GO:0015562">
    <property type="term" value="F:efflux transmembrane transporter activity"/>
    <property type="evidence" value="ECO:0007669"/>
    <property type="project" value="TreeGrafter"/>
</dbReference>
<keyword evidence="3" id="KW-0472">Membrane</keyword>
<evidence type="ECO:0000313" key="6">
    <source>
        <dbReference type="EMBL" id="OPX18470.1"/>
    </source>
</evidence>
<evidence type="ECO:0000256" key="1">
    <source>
        <dbReference type="ARBA" id="ARBA00009477"/>
    </source>
</evidence>
<gene>
    <name evidence="6" type="ORF">BXT86_00960</name>
</gene>
<dbReference type="NCBIfam" id="TIGR01730">
    <property type="entry name" value="RND_mfp"/>
    <property type="match status" value="1"/>
</dbReference>
<proteinExistence type="inferred from homology"/>
<evidence type="ECO:0000256" key="2">
    <source>
        <dbReference type="SAM" id="Coils"/>
    </source>
</evidence>
<dbReference type="Gene3D" id="1.10.287.470">
    <property type="entry name" value="Helix hairpin bin"/>
    <property type="match status" value="1"/>
</dbReference>
<evidence type="ECO:0000313" key="7">
    <source>
        <dbReference type="Proteomes" id="UP000191663"/>
    </source>
</evidence>
<dbReference type="Pfam" id="PF25990">
    <property type="entry name" value="Beta-barrel_YknX"/>
    <property type="match status" value="1"/>
</dbReference>
<evidence type="ECO:0000259" key="5">
    <source>
        <dbReference type="Pfam" id="PF25990"/>
    </source>
</evidence>
<comment type="similarity">
    <text evidence="1">Belongs to the membrane fusion protein (MFP) (TC 8.A.1) family.</text>
</comment>